<protein>
    <submittedName>
        <fullName evidence="2">DUF4288 domain-containing protein</fullName>
    </submittedName>
</protein>
<comment type="caution">
    <text evidence="2">The sequence shown here is derived from an EMBL/GenBank/DDBJ whole genome shotgun (WGS) entry which is preliminary data.</text>
</comment>
<accession>A0A4R4UUV3</accession>
<name>A0A4R4UUV3_9PSEU</name>
<evidence type="ECO:0000313" key="2">
    <source>
        <dbReference type="EMBL" id="TDC95901.1"/>
    </source>
</evidence>
<dbReference type="AlphaFoldDB" id="A0A4R4UUV3"/>
<organism evidence="2 3">
    <name type="scientific">Saccharopolyspora aridisoli</name>
    <dbReference type="NCBI Taxonomy" id="2530385"/>
    <lineage>
        <taxon>Bacteria</taxon>
        <taxon>Bacillati</taxon>
        <taxon>Actinomycetota</taxon>
        <taxon>Actinomycetes</taxon>
        <taxon>Pseudonocardiales</taxon>
        <taxon>Pseudonocardiaceae</taxon>
        <taxon>Saccharopolyspora</taxon>
    </lineage>
</organism>
<evidence type="ECO:0000256" key="1">
    <source>
        <dbReference type="SAM" id="MobiDB-lite"/>
    </source>
</evidence>
<dbReference type="InterPro" id="IPR025630">
    <property type="entry name" value="DUF4288"/>
</dbReference>
<dbReference type="Proteomes" id="UP000294744">
    <property type="component" value="Unassembled WGS sequence"/>
</dbReference>
<keyword evidence="3" id="KW-1185">Reference proteome</keyword>
<dbReference type="EMBL" id="SMKV01000003">
    <property type="protein sequence ID" value="TDC95901.1"/>
    <property type="molecule type" value="Genomic_DNA"/>
</dbReference>
<feature type="region of interest" description="Disordered" evidence="1">
    <location>
        <begin position="1"/>
        <end position="27"/>
    </location>
</feature>
<dbReference type="Pfam" id="PF14119">
    <property type="entry name" value="DUF4288"/>
    <property type="match status" value="1"/>
</dbReference>
<dbReference type="RefSeq" id="WP_132619568.1">
    <property type="nucleotide sequence ID" value="NZ_SMKV01000003.1"/>
</dbReference>
<dbReference type="OrthoDB" id="165447at2"/>
<reference evidence="2 3" key="1">
    <citation type="submission" date="2019-03" db="EMBL/GenBank/DDBJ databases">
        <title>Draft genome sequences of novel Actinobacteria.</title>
        <authorList>
            <person name="Sahin N."/>
            <person name="Ay H."/>
            <person name="Saygin H."/>
        </authorList>
    </citation>
    <scope>NUCLEOTIDE SEQUENCE [LARGE SCALE GENOMIC DNA]</scope>
    <source>
        <strain evidence="2 3">16K404</strain>
    </source>
</reference>
<sequence length="139" mass="15777">MSSEDFDAVGSIDIGPGTIDPRDFQQRASSVERDHYVAVLLLEATSEATGHKPLYEESFVLLTAESEDEAAEKAKECGKQQETSYQNENHELVTWKMKQVVEVRPLEDATFDDGSELYSRFFRNYDAYRSLEPLTDEDA</sequence>
<proteinExistence type="predicted"/>
<evidence type="ECO:0000313" key="3">
    <source>
        <dbReference type="Proteomes" id="UP000294744"/>
    </source>
</evidence>
<gene>
    <name evidence="2" type="ORF">E1161_03795</name>
</gene>